<evidence type="ECO:0000256" key="1">
    <source>
        <dbReference type="SAM" id="SignalP"/>
    </source>
</evidence>
<dbReference type="EMBL" id="CAQQ02196630">
    <property type="status" value="NOT_ANNOTATED_CDS"/>
    <property type="molecule type" value="Genomic_DNA"/>
</dbReference>
<dbReference type="Proteomes" id="UP000015102">
    <property type="component" value="Unassembled WGS sequence"/>
</dbReference>
<keyword evidence="3" id="KW-1185">Reference proteome</keyword>
<dbReference type="EMBL" id="CAQQ02196627">
    <property type="status" value="NOT_ANNOTATED_CDS"/>
    <property type="molecule type" value="Genomic_DNA"/>
</dbReference>
<reference evidence="2" key="2">
    <citation type="submission" date="2015-06" db="UniProtKB">
        <authorList>
            <consortium name="EnsemblMetazoa"/>
        </authorList>
    </citation>
    <scope>IDENTIFICATION</scope>
</reference>
<name>T1GHI2_MEGSC</name>
<reference evidence="3" key="1">
    <citation type="submission" date="2013-02" db="EMBL/GenBank/DDBJ databases">
        <authorList>
            <person name="Hughes D."/>
        </authorList>
    </citation>
    <scope>NUCLEOTIDE SEQUENCE</scope>
    <source>
        <strain>Durham</strain>
        <strain evidence="3">NC isolate 2 -- Noor lab</strain>
    </source>
</reference>
<organism evidence="2 3">
    <name type="scientific">Megaselia scalaris</name>
    <name type="common">Humpbacked fly</name>
    <name type="synonym">Phora scalaris</name>
    <dbReference type="NCBI Taxonomy" id="36166"/>
    <lineage>
        <taxon>Eukaryota</taxon>
        <taxon>Metazoa</taxon>
        <taxon>Ecdysozoa</taxon>
        <taxon>Arthropoda</taxon>
        <taxon>Hexapoda</taxon>
        <taxon>Insecta</taxon>
        <taxon>Pterygota</taxon>
        <taxon>Neoptera</taxon>
        <taxon>Endopterygota</taxon>
        <taxon>Diptera</taxon>
        <taxon>Brachycera</taxon>
        <taxon>Muscomorpha</taxon>
        <taxon>Platypezoidea</taxon>
        <taxon>Phoridae</taxon>
        <taxon>Megaseliini</taxon>
        <taxon>Megaselia</taxon>
    </lineage>
</organism>
<dbReference type="AlphaFoldDB" id="T1GHI2"/>
<accession>T1GHI2</accession>
<evidence type="ECO:0000313" key="2">
    <source>
        <dbReference type="EnsemblMetazoa" id="MESCA002884-PA"/>
    </source>
</evidence>
<evidence type="ECO:0000313" key="3">
    <source>
        <dbReference type="Proteomes" id="UP000015102"/>
    </source>
</evidence>
<dbReference type="EnsemblMetazoa" id="MESCA002884-RA">
    <property type="protein sequence ID" value="MESCA002884-PA"/>
    <property type="gene ID" value="MESCA002884"/>
</dbReference>
<feature type="chain" id="PRO_5004588307" evidence="1">
    <location>
        <begin position="21"/>
        <end position="111"/>
    </location>
</feature>
<dbReference type="EMBL" id="CAQQ02196629">
    <property type="status" value="NOT_ANNOTATED_CDS"/>
    <property type="molecule type" value="Genomic_DNA"/>
</dbReference>
<keyword evidence="1" id="KW-0732">Signal</keyword>
<proteinExistence type="predicted"/>
<protein>
    <submittedName>
        <fullName evidence="2">Uncharacterized protein</fullName>
    </submittedName>
</protein>
<feature type="signal peptide" evidence="1">
    <location>
        <begin position="1"/>
        <end position="20"/>
    </location>
</feature>
<dbReference type="EMBL" id="CAQQ02196628">
    <property type="status" value="NOT_ANNOTATED_CDS"/>
    <property type="molecule type" value="Genomic_DNA"/>
</dbReference>
<sequence length="111" mass="12943">MWCVSTWNTWALEYMALVLPHWYTPMMRVVSAKILGDIEQRMPMHETTLVRSDNEYYVGFQELSHDGFDDFVCYVEQTDSSVVFAVTLIFFLGDRADDAVIPLFRHLIVEA</sequence>
<dbReference type="HOGENOM" id="CLU_2161250_0_0_1"/>